<sequence length="113" mass="12956">LGTGTPTSPFRIGLTCFTLLDQYVNIQRDPRCTTLFHVDSTHSIVKMKYPVFVFGISDSCGKFFPIVYFCTSQRTGTDIEWCCAFLKRVLWETFVVQFSPQFIMTDADNAQFN</sequence>
<dbReference type="EMBL" id="JH159152">
    <property type="protein sequence ID" value="EGZ24268.1"/>
    <property type="molecule type" value="Genomic_DNA"/>
</dbReference>
<name>G4YTP0_PHYSP</name>
<organism evidence="1 2">
    <name type="scientific">Phytophthora sojae (strain P6497)</name>
    <name type="common">Soybean stem and root rot agent</name>
    <name type="synonym">Phytophthora megasperma f. sp. glycines</name>
    <dbReference type="NCBI Taxonomy" id="1094619"/>
    <lineage>
        <taxon>Eukaryota</taxon>
        <taxon>Sar</taxon>
        <taxon>Stramenopiles</taxon>
        <taxon>Oomycota</taxon>
        <taxon>Peronosporomycetes</taxon>
        <taxon>Peronosporales</taxon>
        <taxon>Peronosporaceae</taxon>
        <taxon>Phytophthora</taxon>
    </lineage>
</organism>
<gene>
    <name evidence="1" type="ORF">PHYSODRAFT_455650</name>
</gene>
<dbReference type="AlphaFoldDB" id="G4YTP0"/>
<keyword evidence="2" id="KW-1185">Reference proteome</keyword>
<proteinExistence type="predicted"/>
<feature type="non-terminal residue" evidence="1">
    <location>
        <position position="113"/>
    </location>
</feature>
<evidence type="ECO:0000313" key="2">
    <source>
        <dbReference type="Proteomes" id="UP000002640"/>
    </source>
</evidence>
<reference evidence="1 2" key="1">
    <citation type="journal article" date="2006" name="Science">
        <title>Phytophthora genome sequences uncover evolutionary origins and mechanisms of pathogenesis.</title>
        <authorList>
            <person name="Tyler B.M."/>
            <person name="Tripathy S."/>
            <person name="Zhang X."/>
            <person name="Dehal P."/>
            <person name="Jiang R.H."/>
            <person name="Aerts A."/>
            <person name="Arredondo F.D."/>
            <person name="Baxter L."/>
            <person name="Bensasson D."/>
            <person name="Beynon J.L."/>
            <person name="Chapman J."/>
            <person name="Damasceno C.M."/>
            <person name="Dorrance A.E."/>
            <person name="Dou D."/>
            <person name="Dickerman A.W."/>
            <person name="Dubchak I.L."/>
            <person name="Garbelotto M."/>
            <person name="Gijzen M."/>
            <person name="Gordon S.G."/>
            <person name="Govers F."/>
            <person name="Grunwald N.J."/>
            <person name="Huang W."/>
            <person name="Ivors K.L."/>
            <person name="Jones R.W."/>
            <person name="Kamoun S."/>
            <person name="Krampis K."/>
            <person name="Lamour K.H."/>
            <person name="Lee M.K."/>
            <person name="McDonald W.H."/>
            <person name="Medina M."/>
            <person name="Meijer H.J."/>
            <person name="Nordberg E.K."/>
            <person name="Maclean D.J."/>
            <person name="Ospina-Giraldo M.D."/>
            <person name="Morris P.F."/>
            <person name="Phuntumart V."/>
            <person name="Putnam N.H."/>
            <person name="Rash S."/>
            <person name="Rose J.K."/>
            <person name="Sakihama Y."/>
            <person name="Salamov A.A."/>
            <person name="Savidor A."/>
            <person name="Scheuring C.F."/>
            <person name="Smith B.M."/>
            <person name="Sobral B.W."/>
            <person name="Terry A."/>
            <person name="Torto-Alalibo T.A."/>
            <person name="Win J."/>
            <person name="Xu Z."/>
            <person name="Zhang H."/>
            <person name="Grigoriev I.V."/>
            <person name="Rokhsar D.S."/>
            <person name="Boore J.L."/>
        </authorList>
    </citation>
    <scope>NUCLEOTIDE SEQUENCE [LARGE SCALE GENOMIC DNA]</scope>
    <source>
        <strain evidence="1 2">P6497</strain>
    </source>
</reference>
<evidence type="ECO:0000313" key="1">
    <source>
        <dbReference type="EMBL" id="EGZ24268.1"/>
    </source>
</evidence>
<accession>G4YTP0</accession>
<dbReference type="KEGG" id="psoj:PHYSODRAFT_455650"/>
<dbReference type="GeneID" id="20653072"/>
<feature type="non-terminal residue" evidence="1">
    <location>
        <position position="1"/>
    </location>
</feature>
<dbReference type="Proteomes" id="UP000002640">
    <property type="component" value="Unassembled WGS sequence"/>
</dbReference>
<dbReference type="InParanoid" id="G4YTP0"/>
<protein>
    <submittedName>
        <fullName evidence="1">Uncharacterized protein</fullName>
    </submittedName>
</protein>
<dbReference type="RefSeq" id="XP_009519556.1">
    <property type="nucleotide sequence ID" value="XM_009521261.1"/>
</dbReference>